<protein>
    <submittedName>
        <fullName evidence="1">Uncharacterized protein</fullName>
    </submittedName>
</protein>
<reference evidence="1 2" key="1">
    <citation type="submission" date="2020-09" db="EMBL/GenBank/DDBJ databases">
        <title>Sphingomonas sp., a new species isolated from pork steak.</title>
        <authorList>
            <person name="Heidler von Heilborn D."/>
        </authorList>
    </citation>
    <scope>NUCLEOTIDE SEQUENCE [LARGE SCALE GENOMIC DNA]</scope>
    <source>
        <strain evidence="2">S8-3T</strain>
    </source>
</reference>
<dbReference type="EMBL" id="CP061038">
    <property type="protein sequence ID" value="QNQ11627.1"/>
    <property type="molecule type" value="Genomic_DNA"/>
</dbReference>
<proteinExistence type="predicted"/>
<dbReference type="KEGG" id="spap:H3Z74_11120"/>
<dbReference type="AlphaFoldDB" id="A0A7H0LPM4"/>
<keyword evidence="2" id="KW-1185">Reference proteome</keyword>
<organism evidence="1 2">
    <name type="scientific">Sphingomonas alpina</name>
    <dbReference type="NCBI Taxonomy" id="653931"/>
    <lineage>
        <taxon>Bacteria</taxon>
        <taxon>Pseudomonadati</taxon>
        <taxon>Pseudomonadota</taxon>
        <taxon>Alphaproteobacteria</taxon>
        <taxon>Sphingomonadales</taxon>
        <taxon>Sphingomonadaceae</taxon>
        <taxon>Sphingomonas</taxon>
    </lineage>
</organism>
<dbReference type="Proteomes" id="UP000516148">
    <property type="component" value="Chromosome"/>
</dbReference>
<evidence type="ECO:0000313" key="2">
    <source>
        <dbReference type="Proteomes" id="UP000516148"/>
    </source>
</evidence>
<sequence length="138" mass="15291">MRFAPAPSAVWTIIEGARSWRIARDTGDPVQVSLYQRLEALGAGLLAPVLDSVMMLFEARFERRFQAGGPSDVAFTLDERHLLDMLEDDDAVPPADQFHPDLAKMMRIALRSMRIMLLSVASEAANVVMPFPSPPRPA</sequence>
<dbReference type="RefSeq" id="WP_187763932.1">
    <property type="nucleotide sequence ID" value="NZ_CP061038.1"/>
</dbReference>
<evidence type="ECO:0000313" key="1">
    <source>
        <dbReference type="EMBL" id="QNQ11627.1"/>
    </source>
</evidence>
<gene>
    <name evidence="1" type="ORF">H3Z74_11120</name>
</gene>
<name>A0A7H0LPM4_9SPHN</name>
<accession>A0A7H0LPM4</accession>